<protein>
    <submittedName>
        <fullName evidence="1">Uncharacterized protein</fullName>
    </submittedName>
</protein>
<accession>A0ABU5L784</accession>
<name>A0ABU5L784_9RICK</name>
<sequence>MSIYLLNDGVSNNVPQKAAYADDPSNSLIIYKKCFNVIIEKMEQILPLLPNIAIIYSMADKNNENEVLFEKNTKDAFSIIEKIVEIYKEGIYSSDITNEESANDIIFLADALETIKWRIDLLQKCRKELYVKQIITLCLVFLKIINKVGSDLDF</sequence>
<reference evidence="1 2" key="1">
    <citation type="submission" date="2023-02" db="EMBL/GenBank/DDBJ databases">
        <title>Host association and intracellularity evolved multiple times independently in the Rickettsiales.</title>
        <authorList>
            <person name="Castelli M."/>
            <person name="Nardi T."/>
            <person name="Gammuto L."/>
            <person name="Bellinzona G."/>
            <person name="Sabaneyeva E."/>
            <person name="Potekhin A."/>
            <person name="Serra V."/>
            <person name="Petroni G."/>
            <person name="Sassera D."/>
        </authorList>
    </citation>
    <scope>NUCLEOTIDE SEQUENCE [LARGE SCALE GENOMIC DNA]</scope>
    <source>
        <strain evidence="1 2">BOD18</strain>
    </source>
</reference>
<organism evidence="1 2">
    <name type="scientific">Candidatus Cyrtobacter comes</name>
    <dbReference type="NCBI Taxonomy" id="675776"/>
    <lineage>
        <taxon>Bacteria</taxon>
        <taxon>Pseudomonadati</taxon>
        <taxon>Pseudomonadota</taxon>
        <taxon>Alphaproteobacteria</taxon>
        <taxon>Rickettsiales</taxon>
        <taxon>Candidatus Midichloriaceae</taxon>
        <taxon>Candidatus Cyrtobacter</taxon>
    </lineage>
</organism>
<proteinExistence type="predicted"/>
<keyword evidence="2" id="KW-1185">Reference proteome</keyword>
<dbReference type="RefSeq" id="WP_322497479.1">
    <property type="nucleotide sequence ID" value="NZ_JARGYT010000014.1"/>
</dbReference>
<dbReference type="EMBL" id="JARGYT010000014">
    <property type="protein sequence ID" value="MDZ5761985.1"/>
    <property type="molecule type" value="Genomic_DNA"/>
</dbReference>
<gene>
    <name evidence="1" type="ORF">Cyrtocomes_00350</name>
</gene>
<evidence type="ECO:0000313" key="2">
    <source>
        <dbReference type="Proteomes" id="UP001293791"/>
    </source>
</evidence>
<comment type="caution">
    <text evidence="1">The sequence shown here is derived from an EMBL/GenBank/DDBJ whole genome shotgun (WGS) entry which is preliminary data.</text>
</comment>
<evidence type="ECO:0000313" key="1">
    <source>
        <dbReference type="EMBL" id="MDZ5761985.1"/>
    </source>
</evidence>
<dbReference type="Proteomes" id="UP001293791">
    <property type="component" value="Unassembled WGS sequence"/>
</dbReference>